<dbReference type="GO" id="GO:0046872">
    <property type="term" value="F:metal ion binding"/>
    <property type="evidence" value="ECO:0007669"/>
    <property type="project" value="UniProtKB-KW"/>
</dbReference>
<evidence type="ECO:0000256" key="2">
    <source>
        <dbReference type="HAMAP-Rule" id="MF_00163"/>
    </source>
</evidence>
<keyword evidence="2" id="KW-0378">Hydrolase</keyword>
<dbReference type="PIRSF" id="PIRSF004749">
    <property type="entry name" value="Pep_def"/>
    <property type="match status" value="1"/>
</dbReference>
<proteinExistence type="inferred from homology"/>
<dbReference type="InterPro" id="IPR036821">
    <property type="entry name" value="Peptide_deformylase_sf"/>
</dbReference>
<keyword evidence="2" id="KW-0648">Protein biosynthesis</keyword>
<dbReference type="EC" id="3.5.1.88" evidence="2"/>
<evidence type="ECO:0000313" key="3">
    <source>
        <dbReference type="EMBL" id="OGD72224.1"/>
    </source>
</evidence>
<dbReference type="InterPro" id="IPR023635">
    <property type="entry name" value="Peptide_deformylase"/>
</dbReference>
<evidence type="ECO:0000256" key="1">
    <source>
        <dbReference type="ARBA" id="ARBA00010759"/>
    </source>
</evidence>
<comment type="caution">
    <text evidence="3">The sequence shown here is derived from an EMBL/GenBank/DDBJ whole genome shotgun (WGS) entry which is preliminary data.</text>
</comment>
<dbReference type="Pfam" id="PF01327">
    <property type="entry name" value="Pep_deformylase"/>
    <property type="match status" value="1"/>
</dbReference>
<dbReference type="AlphaFoldDB" id="A0A1F5EYK9"/>
<dbReference type="Gene3D" id="3.90.45.10">
    <property type="entry name" value="Peptide deformylase"/>
    <property type="match status" value="1"/>
</dbReference>
<dbReference type="NCBIfam" id="TIGR00079">
    <property type="entry name" value="pept_deformyl"/>
    <property type="match status" value="1"/>
</dbReference>
<dbReference type="SUPFAM" id="SSF56420">
    <property type="entry name" value="Peptide deformylase"/>
    <property type="match status" value="1"/>
</dbReference>
<keyword evidence="2" id="KW-0479">Metal-binding</keyword>
<dbReference type="EMBL" id="MFAF01000128">
    <property type="protein sequence ID" value="OGD72224.1"/>
    <property type="molecule type" value="Genomic_DNA"/>
</dbReference>
<dbReference type="GO" id="GO:0042586">
    <property type="term" value="F:peptide deformylase activity"/>
    <property type="evidence" value="ECO:0007669"/>
    <property type="project" value="UniProtKB-UniRule"/>
</dbReference>
<protein>
    <recommendedName>
        <fullName evidence="2">Peptide deformylase</fullName>
        <shortName evidence="2">PDF</shortName>
        <ecNumber evidence="2">3.5.1.88</ecNumber>
    </recommendedName>
    <alternativeName>
        <fullName evidence="2">Polypeptide deformylase</fullName>
    </alternativeName>
</protein>
<dbReference type="PANTHER" id="PTHR10458:SF22">
    <property type="entry name" value="PEPTIDE DEFORMYLASE"/>
    <property type="match status" value="1"/>
</dbReference>
<comment type="similarity">
    <text evidence="1 2">Belongs to the polypeptide deformylase family.</text>
</comment>
<sequence>MTVAILPIFCYDDEALRRDNATVDDAASLSELARDMGETMLAARGLGLAAPQVGRNVRLVVVHPRLIPGITPEENAEPVPLVNPEYEPSGGLFSDKEGCLSLPEIYGRVARYDRVRLHARDLDGGELDFVLDGLAARAIQHEVDHLNGVLFVDRLFKAQRMLLSRKLKALAAQTARGWRRIVPDDLGE</sequence>
<dbReference type="Proteomes" id="UP000177187">
    <property type="component" value="Unassembled WGS sequence"/>
</dbReference>
<feature type="binding site" evidence="2">
    <location>
        <position position="141"/>
    </location>
    <ligand>
        <name>Fe cation</name>
        <dbReference type="ChEBI" id="CHEBI:24875"/>
    </ligand>
</feature>
<dbReference type="NCBIfam" id="NF001159">
    <property type="entry name" value="PRK00150.1-3"/>
    <property type="match status" value="1"/>
</dbReference>
<dbReference type="HAMAP" id="MF_00163">
    <property type="entry name" value="Pep_deformylase"/>
    <property type="match status" value="1"/>
</dbReference>
<evidence type="ECO:0000313" key="4">
    <source>
        <dbReference type="Proteomes" id="UP000177187"/>
    </source>
</evidence>
<dbReference type="GO" id="GO:0006412">
    <property type="term" value="P:translation"/>
    <property type="evidence" value="ECO:0007669"/>
    <property type="project" value="UniProtKB-UniRule"/>
</dbReference>
<name>A0A1F5EYK9_9BACT</name>
<feature type="active site" evidence="2">
    <location>
        <position position="142"/>
    </location>
</feature>
<keyword evidence="2" id="KW-0408">Iron</keyword>
<organism evidence="3 4">
    <name type="scientific">Candidatus Coatesbacteria bacterium RBG_13_66_14</name>
    <dbReference type="NCBI Taxonomy" id="1817816"/>
    <lineage>
        <taxon>Bacteria</taxon>
        <taxon>Candidatus Coatesiibacteriota</taxon>
    </lineage>
</organism>
<accession>A0A1F5EYK9</accession>
<dbReference type="PRINTS" id="PR01576">
    <property type="entry name" value="PDEFORMYLASE"/>
</dbReference>
<comment type="catalytic activity">
    <reaction evidence="2">
        <text>N-terminal N-formyl-L-methionyl-[peptide] + H2O = N-terminal L-methionyl-[peptide] + formate</text>
        <dbReference type="Rhea" id="RHEA:24420"/>
        <dbReference type="Rhea" id="RHEA-COMP:10639"/>
        <dbReference type="Rhea" id="RHEA-COMP:10640"/>
        <dbReference type="ChEBI" id="CHEBI:15377"/>
        <dbReference type="ChEBI" id="CHEBI:15740"/>
        <dbReference type="ChEBI" id="CHEBI:49298"/>
        <dbReference type="ChEBI" id="CHEBI:64731"/>
        <dbReference type="EC" id="3.5.1.88"/>
    </reaction>
</comment>
<dbReference type="CDD" id="cd00487">
    <property type="entry name" value="Pep_deformylase"/>
    <property type="match status" value="1"/>
</dbReference>
<comment type="cofactor">
    <cofactor evidence="2">
        <name>Fe(2+)</name>
        <dbReference type="ChEBI" id="CHEBI:29033"/>
    </cofactor>
    <text evidence="2">Binds 1 Fe(2+) ion.</text>
</comment>
<comment type="function">
    <text evidence="2">Removes the formyl group from the N-terminal Met of newly synthesized proteins. Requires at least a dipeptide for an efficient rate of reaction. N-terminal L-methionine is a prerequisite for activity but the enzyme has broad specificity at other positions.</text>
</comment>
<feature type="binding site" evidence="2">
    <location>
        <position position="99"/>
    </location>
    <ligand>
        <name>Fe cation</name>
        <dbReference type="ChEBI" id="CHEBI:24875"/>
    </ligand>
</feature>
<gene>
    <name evidence="2" type="primary">def</name>
    <name evidence="3" type="ORF">A2Y64_07695</name>
</gene>
<reference evidence="3 4" key="1">
    <citation type="journal article" date="2016" name="Nat. Commun.">
        <title>Thousands of microbial genomes shed light on interconnected biogeochemical processes in an aquifer system.</title>
        <authorList>
            <person name="Anantharaman K."/>
            <person name="Brown C.T."/>
            <person name="Hug L.A."/>
            <person name="Sharon I."/>
            <person name="Castelle C.J."/>
            <person name="Probst A.J."/>
            <person name="Thomas B.C."/>
            <person name="Singh A."/>
            <person name="Wilkins M.J."/>
            <person name="Karaoz U."/>
            <person name="Brodie E.L."/>
            <person name="Williams K.H."/>
            <person name="Hubbard S.S."/>
            <person name="Banfield J.F."/>
        </authorList>
    </citation>
    <scope>NUCLEOTIDE SEQUENCE [LARGE SCALE GENOMIC DNA]</scope>
</reference>
<dbReference type="STRING" id="1817816.A2Y64_07695"/>
<feature type="binding site" evidence="2">
    <location>
        <position position="145"/>
    </location>
    <ligand>
        <name>Fe cation</name>
        <dbReference type="ChEBI" id="CHEBI:24875"/>
    </ligand>
</feature>
<dbReference type="PANTHER" id="PTHR10458">
    <property type="entry name" value="PEPTIDE DEFORMYLASE"/>
    <property type="match status" value="1"/>
</dbReference>